<evidence type="ECO:0000313" key="4">
    <source>
        <dbReference type="Proteomes" id="UP000503011"/>
    </source>
</evidence>
<organism evidence="3 4">
    <name type="scientific">Phytohabitans suffuscus</name>
    <dbReference type="NCBI Taxonomy" id="624315"/>
    <lineage>
        <taxon>Bacteria</taxon>
        <taxon>Bacillati</taxon>
        <taxon>Actinomycetota</taxon>
        <taxon>Actinomycetes</taxon>
        <taxon>Micromonosporales</taxon>
        <taxon>Micromonosporaceae</taxon>
    </lineage>
</organism>
<dbReference type="EMBL" id="AP022871">
    <property type="protein sequence ID" value="BCB85482.1"/>
    <property type="molecule type" value="Genomic_DNA"/>
</dbReference>
<dbReference type="Pfam" id="PF04149">
    <property type="entry name" value="DUF397"/>
    <property type="match status" value="1"/>
</dbReference>
<reference evidence="3 4" key="2">
    <citation type="submission" date="2020-03" db="EMBL/GenBank/DDBJ databases">
        <authorList>
            <person name="Ichikawa N."/>
            <person name="Kimura A."/>
            <person name="Kitahashi Y."/>
            <person name="Uohara A."/>
        </authorList>
    </citation>
    <scope>NUCLEOTIDE SEQUENCE [LARGE SCALE GENOMIC DNA]</scope>
    <source>
        <strain evidence="3 4">NBRC 105367</strain>
    </source>
</reference>
<reference evidence="3 4" key="1">
    <citation type="submission" date="2020-03" db="EMBL/GenBank/DDBJ databases">
        <title>Whole genome shotgun sequence of Phytohabitans suffuscus NBRC 105367.</title>
        <authorList>
            <person name="Komaki H."/>
            <person name="Tamura T."/>
        </authorList>
    </citation>
    <scope>NUCLEOTIDE SEQUENCE [LARGE SCALE GENOMIC DNA]</scope>
    <source>
        <strain evidence="3 4">NBRC 105367</strain>
    </source>
</reference>
<feature type="region of interest" description="Disordered" evidence="1">
    <location>
        <begin position="1"/>
        <end position="22"/>
    </location>
</feature>
<feature type="domain" description="DUF397" evidence="2">
    <location>
        <begin position="9"/>
        <end position="61"/>
    </location>
</feature>
<dbReference type="Proteomes" id="UP000503011">
    <property type="component" value="Chromosome"/>
</dbReference>
<evidence type="ECO:0000256" key="1">
    <source>
        <dbReference type="SAM" id="MobiDB-lite"/>
    </source>
</evidence>
<dbReference type="RefSeq" id="WP_197945900.1">
    <property type="nucleotide sequence ID" value="NZ_AP022871.1"/>
</dbReference>
<dbReference type="KEGG" id="psuu:Psuf_027950"/>
<dbReference type="InterPro" id="IPR007278">
    <property type="entry name" value="DUF397"/>
</dbReference>
<gene>
    <name evidence="3" type="ORF">Psuf_027950</name>
</gene>
<proteinExistence type="predicted"/>
<evidence type="ECO:0000259" key="2">
    <source>
        <dbReference type="Pfam" id="PF04149"/>
    </source>
</evidence>
<dbReference type="AlphaFoldDB" id="A0A6F8YHA9"/>
<protein>
    <recommendedName>
        <fullName evidence="2">DUF397 domain-containing protein</fullName>
    </recommendedName>
</protein>
<evidence type="ECO:0000313" key="3">
    <source>
        <dbReference type="EMBL" id="BCB85482.1"/>
    </source>
</evidence>
<keyword evidence="4" id="KW-1185">Reference proteome</keyword>
<accession>A0A6F8YHA9</accession>
<name>A0A6F8YHA9_9ACTN</name>
<sequence>MDIERATIQWRKSSKSGHGSNNCIEVGTSSTFEGILVRDSKDRTGPTLTFERSAWRNFLEFATSPSGDIAQDPI</sequence>